<sequence>MKTDPKEQENSWIWHQGMKNPSIFPWNFYRVIACSIALFSTLYFVYCVSFLNSSNRNAAINITRSSVKLDYISPQVNDPALSQSLQKAPEKTSLRHIVFGIAASSRFWNRRKEYIKLWWRPKQMRGAVWLDKPVANGTDDHLLPPTKISGDISRFKYENRRGHRSAIRISRIVSETSRLGLEAVRWFVMGDDDTYFVPENIVSVLSKYDHTQFYYIGSSSETHAQNINFSYGMAFGGGGFAISYPLAKALEKMQDRCIERYPALYGSDDRIQACMSELGVPLTKEPGFHQFDVFGNVFGLLAAHPIAPLVSLHHLDVVEPIFPDMDRVKALKQLTKPIKLDSAGLMQQSVCYDKTRSWTVSVSWGYAVQIIRGIISVRELEVPARTFFHWYKRADMYGYSFNTRLLSNHVCEKPFIYYLSNASFDRTTANQTVSKYVRSHLQKPDCKWNMADPSRINIVEVYKRPDPHVWEKPPRRNCCKVLPKKKQDTMEVDVRPCQEDEVIELW</sequence>
<keyword evidence="1" id="KW-0472">Membrane</keyword>
<name>A0AAV5ICC1_9ROSI</name>
<evidence type="ECO:0000313" key="3">
    <source>
        <dbReference type="Proteomes" id="UP001054252"/>
    </source>
</evidence>
<reference evidence="2 3" key="1">
    <citation type="journal article" date="2021" name="Commun. Biol.">
        <title>The genome of Shorea leprosula (Dipterocarpaceae) highlights the ecological relevance of drought in aseasonal tropical rainforests.</title>
        <authorList>
            <person name="Ng K.K.S."/>
            <person name="Kobayashi M.J."/>
            <person name="Fawcett J.A."/>
            <person name="Hatakeyama M."/>
            <person name="Paape T."/>
            <person name="Ng C.H."/>
            <person name="Ang C.C."/>
            <person name="Tnah L.H."/>
            <person name="Lee C.T."/>
            <person name="Nishiyama T."/>
            <person name="Sese J."/>
            <person name="O'Brien M.J."/>
            <person name="Copetti D."/>
            <person name="Mohd Noor M.I."/>
            <person name="Ong R.C."/>
            <person name="Putra M."/>
            <person name="Sireger I.Z."/>
            <person name="Indrioko S."/>
            <person name="Kosugi Y."/>
            <person name="Izuno A."/>
            <person name="Isagi Y."/>
            <person name="Lee S.L."/>
            <person name="Shimizu K.K."/>
        </authorList>
    </citation>
    <scope>NUCLEOTIDE SEQUENCE [LARGE SCALE GENOMIC DNA]</scope>
    <source>
        <strain evidence="2">214</strain>
    </source>
</reference>
<keyword evidence="3" id="KW-1185">Reference proteome</keyword>
<proteinExistence type="predicted"/>
<accession>A0AAV5ICC1</accession>
<keyword evidence="1" id="KW-0812">Transmembrane</keyword>
<dbReference type="PANTHER" id="PTHR10811">
    <property type="entry name" value="FRINGE-RELATED"/>
    <property type="match status" value="1"/>
</dbReference>
<evidence type="ECO:0000256" key="1">
    <source>
        <dbReference type="SAM" id="Phobius"/>
    </source>
</evidence>
<gene>
    <name evidence="2" type="ORF">SLEP1_g9974</name>
</gene>
<organism evidence="2 3">
    <name type="scientific">Rubroshorea leprosula</name>
    <dbReference type="NCBI Taxonomy" id="152421"/>
    <lineage>
        <taxon>Eukaryota</taxon>
        <taxon>Viridiplantae</taxon>
        <taxon>Streptophyta</taxon>
        <taxon>Embryophyta</taxon>
        <taxon>Tracheophyta</taxon>
        <taxon>Spermatophyta</taxon>
        <taxon>Magnoliopsida</taxon>
        <taxon>eudicotyledons</taxon>
        <taxon>Gunneridae</taxon>
        <taxon>Pentapetalae</taxon>
        <taxon>rosids</taxon>
        <taxon>malvids</taxon>
        <taxon>Malvales</taxon>
        <taxon>Dipterocarpaceae</taxon>
        <taxon>Rubroshorea</taxon>
    </lineage>
</organism>
<dbReference type="InterPro" id="IPR006740">
    <property type="entry name" value="DUF604"/>
</dbReference>
<dbReference type="Gene3D" id="3.90.550.50">
    <property type="match status" value="1"/>
</dbReference>
<dbReference type="FunFam" id="3.90.550.50:FF:000006">
    <property type="entry name" value="Fringe-related protein-like"/>
    <property type="match status" value="1"/>
</dbReference>
<dbReference type="AlphaFoldDB" id="A0AAV5ICC1"/>
<keyword evidence="1" id="KW-1133">Transmembrane helix</keyword>
<dbReference type="Pfam" id="PF04646">
    <property type="entry name" value="DUF604"/>
    <property type="match status" value="1"/>
</dbReference>
<dbReference type="EMBL" id="BPVZ01000010">
    <property type="protein sequence ID" value="GKU96780.1"/>
    <property type="molecule type" value="Genomic_DNA"/>
</dbReference>
<protein>
    <recommendedName>
        <fullName evidence="4">Transferring glycosyl group transferase</fullName>
    </recommendedName>
</protein>
<evidence type="ECO:0000313" key="2">
    <source>
        <dbReference type="EMBL" id="GKU96780.1"/>
    </source>
</evidence>
<comment type="caution">
    <text evidence="2">The sequence shown here is derived from an EMBL/GenBank/DDBJ whole genome shotgun (WGS) entry which is preliminary data.</text>
</comment>
<dbReference type="Proteomes" id="UP001054252">
    <property type="component" value="Unassembled WGS sequence"/>
</dbReference>
<feature type="transmembrane region" description="Helical" evidence="1">
    <location>
        <begin position="28"/>
        <end position="46"/>
    </location>
</feature>
<evidence type="ECO:0008006" key="4">
    <source>
        <dbReference type="Google" id="ProtNLM"/>
    </source>
</evidence>